<proteinExistence type="predicted"/>
<accession>A0A6N2USM9</accession>
<dbReference type="RefSeq" id="WP_156342566.1">
    <property type="nucleotide sequence ID" value="NZ_CACRSY010000014.1"/>
</dbReference>
<dbReference type="Pfam" id="PF06854">
    <property type="entry name" value="Phage_Gp15"/>
    <property type="match status" value="1"/>
</dbReference>
<evidence type="ECO:0000313" key="1">
    <source>
        <dbReference type="EMBL" id="VYT20738.1"/>
    </source>
</evidence>
<dbReference type="InterPro" id="IPR009660">
    <property type="entry name" value="Phage_A500_Gp15"/>
</dbReference>
<dbReference type="EMBL" id="CACRSY010000014">
    <property type="protein sequence ID" value="VYT20738.1"/>
    <property type="molecule type" value="Genomic_DNA"/>
</dbReference>
<name>A0A6N2USM9_BLAHA</name>
<protein>
    <submittedName>
        <fullName evidence="1">Bacteriophage Gp15 protein</fullName>
    </submittedName>
</protein>
<dbReference type="AlphaFoldDB" id="A0A6N2USM9"/>
<reference evidence="1" key="1">
    <citation type="submission" date="2019-11" db="EMBL/GenBank/DDBJ databases">
        <authorList>
            <person name="Feng L."/>
        </authorList>
    </citation>
    <scope>NUCLEOTIDE SEQUENCE</scope>
    <source>
        <strain evidence="1">BhanseniiLFYP23</strain>
    </source>
</reference>
<organism evidence="1">
    <name type="scientific">Blautia hansenii</name>
    <name type="common">Ruminococcus hansenii</name>
    <dbReference type="NCBI Taxonomy" id="1322"/>
    <lineage>
        <taxon>Bacteria</taxon>
        <taxon>Bacillati</taxon>
        <taxon>Bacillota</taxon>
        <taxon>Clostridia</taxon>
        <taxon>Lachnospirales</taxon>
        <taxon>Lachnospiraceae</taxon>
        <taxon>Blautia</taxon>
    </lineage>
</organism>
<sequence>MNLFYEDYPTVLKVKNEFIPIITDFREYIKLLDMLNDEEVNGYEKMLFLQQYFLKEPKNMDEAISRLTDFVSMQELNDMHTEESGEGEDTDVEELKPLFSFALDYPYILAGFWQDYGIDISEIKYLHWWKFRQLFDGLSEKTEIKQRIMYRSIDLSTIKDKDERKRIEKIQRSIKLPESELTEYDIGNAFM</sequence>
<gene>
    <name evidence="1" type="ORF">BHLFYP23_00618</name>
</gene>